<comment type="similarity">
    <text evidence="2 6">Belongs to the ABC-3 integral membrane protein family.</text>
</comment>
<feature type="transmembrane region" description="Helical" evidence="7">
    <location>
        <begin position="242"/>
        <end position="262"/>
    </location>
</feature>
<dbReference type="GO" id="GO:0043190">
    <property type="term" value="C:ATP-binding cassette (ABC) transporter complex"/>
    <property type="evidence" value="ECO:0007669"/>
    <property type="project" value="InterPro"/>
</dbReference>
<dbReference type="InterPro" id="IPR037294">
    <property type="entry name" value="ABC_BtuC-like"/>
</dbReference>
<evidence type="ECO:0000256" key="4">
    <source>
        <dbReference type="ARBA" id="ARBA00022989"/>
    </source>
</evidence>
<feature type="transmembrane region" description="Helical" evidence="7">
    <location>
        <begin position="93"/>
        <end position="112"/>
    </location>
</feature>
<dbReference type="STRING" id="824.CGRAC_2142"/>
<dbReference type="Gene3D" id="1.10.3470.10">
    <property type="entry name" value="ABC transporter involved in vitamin B12 uptake, BtuC"/>
    <property type="match status" value="1"/>
</dbReference>
<keyword evidence="5 7" id="KW-0472">Membrane</keyword>
<dbReference type="CDD" id="cd06550">
    <property type="entry name" value="TM_ABC_iron-siderophores_like"/>
    <property type="match status" value="1"/>
</dbReference>
<feature type="transmembrane region" description="Helical" evidence="7">
    <location>
        <begin position="215"/>
        <end position="236"/>
    </location>
</feature>
<feature type="transmembrane region" description="Helical" evidence="7">
    <location>
        <begin position="12"/>
        <end position="32"/>
    </location>
</feature>
<dbReference type="OrthoDB" id="9798540at2"/>
<protein>
    <submittedName>
        <fullName evidence="8">ABC 3 transport family protein</fullName>
    </submittedName>
</protein>
<comment type="caution">
    <text evidence="8">The sequence shown here is derived from an EMBL/GenBank/DDBJ whole genome shotgun (WGS) entry which is preliminary data.</text>
</comment>
<dbReference type="eggNOG" id="COG1108">
    <property type="taxonomic scope" value="Bacteria"/>
</dbReference>
<gene>
    <name evidence="8" type="ORF">CAMGR0001_0209</name>
</gene>
<organism evidence="8 9">
    <name type="scientific">Campylobacter gracilis RM3268</name>
    <dbReference type="NCBI Taxonomy" id="553220"/>
    <lineage>
        <taxon>Bacteria</taxon>
        <taxon>Pseudomonadati</taxon>
        <taxon>Campylobacterota</taxon>
        <taxon>Epsilonproteobacteria</taxon>
        <taxon>Campylobacterales</taxon>
        <taxon>Campylobacteraceae</taxon>
        <taxon>Campylobacter</taxon>
    </lineage>
</organism>
<keyword evidence="4 7" id="KW-1133">Transmembrane helix</keyword>
<evidence type="ECO:0000256" key="6">
    <source>
        <dbReference type="RuleBase" id="RU003943"/>
    </source>
</evidence>
<keyword evidence="6" id="KW-0813">Transport</keyword>
<evidence type="ECO:0000256" key="5">
    <source>
        <dbReference type="ARBA" id="ARBA00023136"/>
    </source>
</evidence>
<feature type="transmembrane region" description="Helical" evidence="7">
    <location>
        <begin position="132"/>
        <end position="153"/>
    </location>
</feature>
<dbReference type="AlphaFoldDB" id="C8PKI8"/>
<name>C8PKI8_9BACT</name>
<reference evidence="8 9" key="1">
    <citation type="submission" date="2009-07" db="EMBL/GenBank/DDBJ databases">
        <authorList>
            <person name="Madupu R."/>
            <person name="Sebastian Y."/>
            <person name="Durkin A.S."/>
            <person name="Torralba M."/>
            <person name="Methe B."/>
            <person name="Sutton G.G."/>
            <person name="Strausberg R.L."/>
            <person name="Nelson K.E."/>
        </authorList>
    </citation>
    <scope>NUCLEOTIDE SEQUENCE [LARGE SCALE GENOMIC DNA]</scope>
    <source>
        <strain evidence="8 9">RM3268</strain>
    </source>
</reference>
<evidence type="ECO:0000313" key="9">
    <source>
        <dbReference type="Proteomes" id="UP000005709"/>
    </source>
</evidence>
<comment type="subcellular location">
    <subcellularLocation>
        <location evidence="6">Cell membrane</location>
        <topology evidence="6">Multi-pass membrane protein</topology>
    </subcellularLocation>
    <subcellularLocation>
        <location evidence="1">Membrane</location>
        <topology evidence="1">Multi-pass membrane protein</topology>
    </subcellularLocation>
</comment>
<evidence type="ECO:0000256" key="1">
    <source>
        <dbReference type="ARBA" id="ARBA00004141"/>
    </source>
</evidence>
<dbReference type="InterPro" id="IPR001626">
    <property type="entry name" value="ABC_TroCD"/>
</dbReference>
<proteinExistence type="inferred from homology"/>
<evidence type="ECO:0000313" key="8">
    <source>
        <dbReference type="EMBL" id="EEV16597.1"/>
    </source>
</evidence>
<feature type="transmembrane region" description="Helical" evidence="7">
    <location>
        <begin position="62"/>
        <end position="81"/>
    </location>
</feature>
<dbReference type="GO" id="GO:0055085">
    <property type="term" value="P:transmembrane transport"/>
    <property type="evidence" value="ECO:0007669"/>
    <property type="project" value="InterPro"/>
</dbReference>
<keyword evidence="3 6" id="KW-0812">Transmembrane</keyword>
<dbReference type="EMBL" id="ACYG01000030">
    <property type="protein sequence ID" value="EEV16597.1"/>
    <property type="molecule type" value="Genomic_DNA"/>
</dbReference>
<evidence type="ECO:0000256" key="7">
    <source>
        <dbReference type="SAM" id="Phobius"/>
    </source>
</evidence>
<feature type="transmembrane region" description="Helical" evidence="7">
    <location>
        <begin position="173"/>
        <end position="203"/>
    </location>
</feature>
<dbReference type="SUPFAM" id="SSF81345">
    <property type="entry name" value="ABC transporter involved in vitamin B12 uptake, BtuC"/>
    <property type="match status" value="1"/>
</dbReference>
<evidence type="ECO:0000256" key="2">
    <source>
        <dbReference type="ARBA" id="ARBA00008034"/>
    </source>
</evidence>
<evidence type="ECO:0000256" key="3">
    <source>
        <dbReference type="ARBA" id="ARBA00022692"/>
    </source>
</evidence>
<dbReference type="GO" id="GO:0010043">
    <property type="term" value="P:response to zinc ion"/>
    <property type="evidence" value="ECO:0007669"/>
    <property type="project" value="TreeGrafter"/>
</dbReference>
<dbReference type="Proteomes" id="UP000005709">
    <property type="component" value="Unassembled WGS sequence"/>
</dbReference>
<dbReference type="Pfam" id="PF00950">
    <property type="entry name" value="ABC-3"/>
    <property type="match status" value="1"/>
</dbReference>
<sequence length="267" mass="28110">MAEILSYDFMRNALLGGLLVSIVCGVVGSLVVINRMSFIAGGIAHGAYGGIGIALFLGISPVLGASVFALFLGLLIAYVTLRNTERFDAVIGAIWAFGMALGIIFADLTPGYKSDLMSFLFGSILAINHENLIFIGICGATFAALTACFYRQFLAISFDKEFALLRGVNTSVFYYVLVVMASLAVVASIQIVGLILVISLMTIPPFIAEKISKSLGSMMAISCGLSALFCAAGLVLSFKLNLTSGASIILVASVCFFASSIFSKLRA</sequence>
<dbReference type="PANTHER" id="PTHR30477">
    <property type="entry name" value="ABC-TRANSPORTER METAL-BINDING PROTEIN"/>
    <property type="match status" value="1"/>
</dbReference>
<keyword evidence="9" id="KW-1185">Reference proteome</keyword>
<accession>C8PKI8</accession>
<dbReference type="RefSeq" id="WP_005872814.1">
    <property type="nucleotide sequence ID" value="NZ_ACYG01000030.1"/>
</dbReference>
<dbReference type="PANTHER" id="PTHR30477:SF18">
    <property type="entry name" value="METAL TRANSPORT SYSTEM MEMBRANE PROTEIN CT_417-RELATED"/>
    <property type="match status" value="1"/>
</dbReference>